<evidence type="ECO:0000313" key="2">
    <source>
        <dbReference type="Proteomes" id="UP000728032"/>
    </source>
</evidence>
<evidence type="ECO:0000313" key="1">
    <source>
        <dbReference type="EMBL" id="CAD7652341.1"/>
    </source>
</evidence>
<sequence>MIAFVRALEIEIVSESGAVPIGQALGSVWYGLANKGLWRRRVLGFTSGCGYPFGMRHYQTIHTISQYHCHHYWCSIYSRFIEIPVPYRQAVQNGATVHCIHLLLHYSRGLTLPFTQLAVTLNGKGAKCVYFRLNLIISPPKT</sequence>
<proteinExistence type="predicted"/>
<dbReference type="EMBL" id="CAJPVJ010005430">
    <property type="protein sequence ID" value="CAG2169528.1"/>
    <property type="molecule type" value="Genomic_DNA"/>
</dbReference>
<protein>
    <submittedName>
        <fullName evidence="1">Uncharacterized protein</fullName>
    </submittedName>
</protein>
<name>A0A7R9QNG5_9ACAR</name>
<keyword evidence="2" id="KW-1185">Reference proteome</keyword>
<reference evidence="1" key="1">
    <citation type="submission" date="2020-11" db="EMBL/GenBank/DDBJ databases">
        <authorList>
            <person name="Tran Van P."/>
        </authorList>
    </citation>
    <scope>NUCLEOTIDE SEQUENCE</scope>
</reference>
<dbReference type="Proteomes" id="UP000728032">
    <property type="component" value="Unassembled WGS sequence"/>
</dbReference>
<organism evidence="1">
    <name type="scientific">Oppiella nova</name>
    <dbReference type="NCBI Taxonomy" id="334625"/>
    <lineage>
        <taxon>Eukaryota</taxon>
        <taxon>Metazoa</taxon>
        <taxon>Ecdysozoa</taxon>
        <taxon>Arthropoda</taxon>
        <taxon>Chelicerata</taxon>
        <taxon>Arachnida</taxon>
        <taxon>Acari</taxon>
        <taxon>Acariformes</taxon>
        <taxon>Sarcoptiformes</taxon>
        <taxon>Oribatida</taxon>
        <taxon>Brachypylina</taxon>
        <taxon>Oppioidea</taxon>
        <taxon>Oppiidae</taxon>
        <taxon>Oppiella</taxon>
    </lineage>
</organism>
<dbReference type="AlphaFoldDB" id="A0A7R9QNG5"/>
<accession>A0A7R9QNG5</accession>
<dbReference type="EMBL" id="OC920255">
    <property type="protein sequence ID" value="CAD7652341.1"/>
    <property type="molecule type" value="Genomic_DNA"/>
</dbReference>
<gene>
    <name evidence="1" type="ORF">ONB1V03_LOCUS9005</name>
</gene>